<comment type="caution">
    <text evidence="1">The sequence shown here is derived from an EMBL/GenBank/DDBJ whole genome shotgun (WGS) entry which is preliminary data.</text>
</comment>
<organism evidence="1 2">
    <name type="scientific">Aristaeella lactis</name>
    <dbReference type="NCBI Taxonomy" id="3046383"/>
    <lineage>
        <taxon>Bacteria</taxon>
        <taxon>Bacillati</taxon>
        <taxon>Bacillota</taxon>
        <taxon>Clostridia</taxon>
        <taxon>Eubacteriales</taxon>
        <taxon>Aristaeellaceae</taxon>
        <taxon>Aristaeella</taxon>
    </lineage>
</organism>
<evidence type="ECO:0000313" key="1">
    <source>
        <dbReference type="EMBL" id="SMC41932.1"/>
    </source>
</evidence>
<protein>
    <submittedName>
        <fullName evidence="1">Aldouronate transport system permease protein</fullName>
    </submittedName>
</protein>
<accession>A0AC61PJ51</accession>
<dbReference type="Proteomes" id="UP000192328">
    <property type="component" value="Unassembled WGS sequence"/>
</dbReference>
<name>A0AC61PJ51_9FIRM</name>
<evidence type="ECO:0000313" key="2">
    <source>
        <dbReference type="Proteomes" id="UP000192328"/>
    </source>
</evidence>
<proteinExistence type="predicted"/>
<reference evidence="1" key="1">
    <citation type="submission" date="2017-04" db="EMBL/GenBank/DDBJ databases">
        <authorList>
            <person name="Varghese N."/>
            <person name="Submissions S."/>
        </authorList>
    </citation>
    <scope>NUCLEOTIDE SEQUENCE</scope>
    <source>
        <strain evidence="1">WTE2008</strain>
    </source>
</reference>
<dbReference type="EMBL" id="FWXZ01000001">
    <property type="protein sequence ID" value="SMC41932.1"/>
    <property type="molecule type" value="Genomic_DNA"/>
</dbReference>
<gene>
    <name evidence="1" type="ORF">SAMN06297397_0801</name>
</gene>
<keyword evidence="2" id="KW-1185">Reference proteome</keyword>
<sequence length="327" mass="37247">MLKKRENRKSSIVEGKENMKTQRRKSKLKIQLKRDWRLYAMLAIPFIWYIIFCYKPMGGVIIAFQKYSIFKGITGSKFVGLDNFKFVFGMRDFGIALGNTLLLNFMDLVFGFPMPIILAIMLNEMRAKRLKKFSQTMLYLPHFLSWVIIGGMVLKIFAPTTGVINASLLKSGLVDKNVPFLTQGNWWQFTYVLVGVWQNMGWGTILYLAAITGLDMNLFEAAQIDGANKLQQIWHVTLPGIRSTIIILLILNIGRMMSIGFDRPYIIGNTIVKDYCDVISTFVYRVGIVNTKFDRATAVGLFQSVIGMILVTVANTISRAFDEQGIW</sequence>